<feature type="domain" description="DRBM" evidence="2">
    <location>
        <begin position="133"/>
        <end position="200"/>
    </location>
</feature>
<dbReference type="Gene3D" id="3.30.160.590">
    <property type="match status" value="1"/>
</dbReference>
<dbReference type="VEuPathDB" id="VectorBase:LDEU005480"/>
<dbReference type="CDD" id="cd19868">
    <property type="entry name" value="DSRM_DGCR8_rpt2"/>
    <property type="match status" value="1"/>
</dbReference>
<keyword evidence="1" id="KW-0694">RNA-binding</keyword>
<dbReference type="STRING" id="299467.A0A443SGA9"/>
<dbReference type="FunFam" id="3.30.160.20:FF:000021">
    <property type="entry name" value="Microprocessor complex subunit DGCR8"/>
    <property type="match status" value="1"/>
</dbReference>
<dbReference type="InterPro" id="IPR014720">
    <property type="entry name" value="dsRBD_dom"/>
</dbReference>
<dbReference type="SMART" id="SM00358">
    <property type="entry name" value="DSRM"/>
    <property type="match status" value="2"/>
</dbReference>
<dbReference type="Pfam" id="PF00035">
    <property type="entry name" value="dsrm"/>
    <property type="match status" value="2"/>
</dbReference>
<dbReference type="SUPFAM" id="SSF54768">
    <property type="entry name" value="dsRNA-binding domain-like"/>
    <property type="match status" value="2"/>
</dbReference>
<dbReference type="GO" id="GO:0031053">
    <property type="term" value="P:primary miRNA processing"/>
    <property type="evidence" value="ECO:0007669"/>
    <property type="project" value="InterPro"/>
</dbReference>
<dbReference type="FunFam" id="3.30.160.590:FF:000001">
    <property type="entry name" value="microprocessor complex subunit DGCR8"/>
    <property type="match status" value="1"/>
</dbReference>
<keyword evidence="4" id="KW-1185">Reference proteome</keyword>
<dbReference type="PANTHER" id="PTHR13482:SF3">
    <property type="entry name" value="MICROPROCESSOR COMPLEX SUBUNIT DGCR8"/>
    <property type="match status" value="1"/>
</dbReference>
<dbReference type="PANTHER" id="PTHR13482">
    <property type="entry name" value="MICRORNA PROCESSOR COMPLEX SUBUNIT DGCR8"/>
    <property type="match status" value="1"/>
</dbReference>
<dbReference type="GO" id="GO:0020037">
    <property type="term" value="F:heme binding"/>
    <property type="evidence" value="ECO:0007669"/>
    <property type="project" value="InterPro"/>
</dbReference>
<evidence type="ECO:0000313" key="4">
    <source>
        <dbReference type="Proteomes" id="UP000288716"/>
    </source>
</evidence>
<gene>
    <name evidence="3" type="ORF">B4U80_09098</name>
</gene>
<evidence type="ECO:0000313" key="3">
    <source>
        <dbReference type="EMBL" id="RWS26558.1"/>
    </source>
</evidence>
<dbReference type="GO" id="GO:0070877">
    <property type="term" value="C:microprocessor complex"/>
    <property type="evidence" value="ECO:0007669"/>
    <property type="project" value="InterPro"/>
</dbReference>
<dbReference type="Proteomes" id="UP000288716">
    <property type="component" value="Unassembled WGS sequence"/>
</dbReference>
<reference evidence="3 4" key="1">
    <citation type="journal article" date="2018" name="Gigascience">
        <title>Genomes of trombidid mites reveal novel predicted allergens and laterally-transferred genes associated with secondary metabolism.</title>
        <authorList>
            <person name="Dong X."/>
            <person name="Chaisiri K."/>
            <person name="Xia D."/>
            <person name="Armstrong S.D."/>
            <person name="Fang Y."/>
            <person name="Donnelly M.J."/>
            <person name="Kadowaki T."/>
            <person name="McGarry J.W."/>
            <person name="Darby A.C."/>
            <person name="Makepeace B.L."/>
        </authorList>
    </citation>
    <scope>NUCLEOTIDE SEQUENCE [LARGE SCALE GENOMIC DNA]</scope>
    <source>
        <strain evidence="3">UoL-UT</strain>
    </source>
</reference>
<evidence type="ECO:0000256" key="1">
    <source>
        <dbReference type="PROSITE-ProRule" id="PRU00266"/>
    </source>
</evidence>
<comment type="caution">
    <text evidence="3">The sequence shown here is derived from an EMBL/GenBank/DDBJ whole genome shotgun (WGS) entry which is preliminary data.</text>
</comment>
<name>A0A443SGA9_9ACAR</name>
<dbReference type="AlphaFoldDB" id="A0A443SGA9"/>
<organism evidence="3 4">
    <name type="scientific">Leptotrombidium deliense</name>
    <dbReference type="NCBI Taxonomy" id="299467"/>
    <lineage>
        <taxon>Eukaryota</taxon>
        <taxon>Metazoa</taxon>
        <taxon>Ecdysozoa</taxon>
        <taxon>Arthropoda</taxon>
        <taxon>Chelicerata</taxon>
        <taxon>Arachnida</taxon>
        <taxon>Acari</taxon>
        <taxon>Acariformes</taxon>
        <taxon>Trombidiformes</taxon>
        <taxon>Prostigmata</taxon>
        <taxon>Anystina</taxon>
        <taxon>Parasitengona</taxon>
        <taxon>Trombiculoidea</taxon>
        <taxon>Trombiculidae</taxon>
        <taxon>Leptotrombidium</taxon>
    </lineage>
</organism>
<dbReference type="GO" id="GO:0042802">
    <property type="term" value="F:identical protein binding"/>
    <property type="evidence" value="ECO:0007669"/>
    <property type="project" value="InterPro"/>
</dbReference>
<evidence type="ECO:0000259" key="2">
    <source>
        <dbReference type="PROSITE" id="PS50137"/>
    </source>
</evidence>
<proteinExistence type="predicted"/>
<dbReference type="GO" id="GO:0070878">
    <property type="term" value="F:primary miRNA binding"/>
    <property type="evidence" value="ECO:0007669"/>
    <property type="project" value="TreeGrafter"/>
</dbReference>
<accession>A0A443SGA9</accession>
<protein>
    <recommendedName>
        <fullName evidence="2">DRBM domain-containing protein</fullName>
    </recommendedName>
</protein>
<dbReference type="OrthoDB" id="112668at2759"/>
<dbReference type="CDD" id="cd19867">
    <property type="entry name" value="DSRM_DGCR8_rpt1"/>
    <property type="match status" value="1"/>
</dbReference>
<dbReference type="InterPro" id="IPR040375">
    <property type="entry name" value="DGCR8"/>
</dbReference>
<dbReference type="PROSITE" id="PS50137">
    <property type="entry name" value="DS_RBD"/>
    <property type="match status" value="1"/>
</dbReference>
<dbReference type="GO" id="GO:0003725">
    <property type="term" value="F:double-stranded RNA binding"/>
    <property type="evidence" value="ECO:0007669"/>
    <property type="project" value="TreeGrafter"/>
</dbReference>
<dbReference type="EMBL" id="NCKV01002656">
    <property type="protein sequence ID" value="RWS26558.1"/>
    <property type="molecule type" value="Genomic_DNA"/>
</dbReference>
<dbReference type="FunFam" id="3.30.160.20:FF:000051">
    <property type="entry name" value="Microprocessor complex subunit DGCR8"/>
    <property type="match status" value="1"/>
</dbReference>
<dbReference type="Gene3D" id="3.30.160.20">
    <property type="match status" value="2"/>
</dbReference>
<sequence length="385" mass="44105">MKFLKLKRKTRHLIDKPLPKAIVSENTPTTNGQDSKIIAKVESVQENKKEKSLNYMDVRNYCSHLFEFQEITIRKFKTWADRRRDLQMRKMQQRPSLPEGTKLITCPLPKSNDSDASGRNTRKEFVMNPAGKSAVCILHEFVQHAERVQPKYVFKELENASMPYSATVIINGMEYGVGFGSSKKQAKSDAAQATLEILIPDMKNITQGESKKVDTSMQDLSFFDDIKIEDQRVSELCAKAGQHSPYQILVECLRRNSGMGDTDIQCEVKLVKHQKNEFTMRVGQKTATVMCRNKREGKQRAAQAILQQLHPQINSWGSLLRLYGRGSCKTPKEKKEEEQKITELQNTASANRPNYAILKKLKEEMLKLRKPTQEMNTTMQIMNNS</sequence>